<accession>A0A9D6QVT2</accession>
<dbReference type="Proteomes" id="UP000808388">
    <property type="component" value="Unassembled WGS sequence"/>
</dbReference>
<protein>
    <submittedName>
        <fullName evidence="2">Uncharacterized protein</fullName>
    </submittedName>
</protein>
<evidence type="ECO:0000256" key="1">
    <source>
        <dbReference type="SAM" id="SignalP"/>
    </source>
</evidence>
<feature type="chain" id="PRO_5038549598" evidence="1">
    <location>
        <begin position="28"/>
        <end position="180"/>
    </location>
</feature>
<proteinExistence type="predicted"/>
<feature type="signal peptide" evidence="1">
    <location>
        <begin position="1"/>
        <end position="27"/>
    </location>
</feature>
<dbReference type="AlphaFoldDB" id="A0A9D6QVT2"/>
<name>A0A9D6QVT2_9BACT</name>
<reference evidence="2" key="1">
    <citation type="submission" date="2020-07" db="EMBL/GenBank/DDBJ databases">
        <title>Huge and variable diversity of episymbiotic CPR bacteria and DPANN archaea in groundwater ecosystems.</title>
        <authorList>
            <person name="He C.Y."/>
            <person name="Keren R."/>
            <person name="Whittaker M."/>
            <person name="Farag I.F."/>
            <person name="Doudna J."/>
            <person name="Cate J.H.D."/>
            <person name="Banfield J.F."/>
        </authorList>
    </citation>
    <scope>NUCLEOTIDE SEQUENCE</scope>
    <source>
        <strain evidence="2">NC_groundwater_972_Pr1_S-0.2um_49_27</strain>
    </source>
</reference>
<gene>
    <name evidence="2" type="ORF">HY220_03725</name>
</gene>
<dbReference type="EMBL" id="JACQCQ010000013">
    <property type="protein sequence ID" value="MBI3627820.1"/>
    <property type="molecule type" value="Genomic_DNA"/>
</dbReference>
<keyword evidence="1" id="KW-0732">Signal</keyword>
<evidence type="ECO:0000313" key="2">
    <source>
        <dbReference type="EMBL" id="MBI3627820.1"/>
    </source>
</evidence>
<comment type="caution">
    <text evidence="2">The sequence shown here is derived from an EMBL/GenBank/DDBJ whole genome shotgun (WGS) entry which is preliminary data.</text>
</comment>
<sequence length="180" mass="19220">MKKLQKIPASLGITAMVLALTTTAVFAAVQNDLLVYASSLAAPDSNGFANGFVGKGTYKNGARVFLHAQAKYEQTCQKDIITKKGTKTITVDKKAVVNTNKEVDAYNPRLNKPGKNTGYLWNVAFDLSAETNNLCEADFTPVDDVTLAEDSGKVFLSNDGGVTEMVDTITGLPIEVGLNP</sequence>
<evidence type="ECO:0000313" key="3">
    <source>
        <dbReference type="Proteomes" id="UP000808388"/>
    </source>
</evidence>
<organism evidence="2 3">
    <name type="scientific">Candidatus Sungiibacteriota bacterium</name>
    <dbReference type="NCBI Taxonomy" id="2750080"/>
    <lineage>
        <taxon>Bacteria</taxon>
        <taxon>Candidatus Sungiibacteriota</taxon>
    </lineage>
</organism>